<dbReference type="RefSeq" id="WP_186887093.1">
    <property type="nucleotide sequence ID" value="NZ_JACONZ010000001.1"/>
</dbReference>
<evidence type="ECO:0000313" key="1">
    <source>
        <dbReference type="EMBL" id="MBC5580763.1"/>
    </source>
</evidence>
<evidence type="ECO:0000313" key="2">
    <source>
        <dbReference type="Proteomes" id="UP000659630"/>
    </source>
</evidence>
<sequence>MRQLTAVLEFQEEAANAVFTKQQAVAATLQLLKREENDPANTAEETALFAAAVGRAEFRYIDATKTETDRMLDAIGVARFTCADVVRAIHDLLFDVQ</sequence>
<accession>A0A923L170</accession>
<proteinExistence type="predicted"/>
<protein>
    <submittedName>
        <fullName evidence="1">Uncharacterized protein</fullName>
    </submittedName>
</protein>
<dbReference type="AlphaFoldDB" id="A0A923L170"/>
<comment type="caution">
    <text evidence="1">The sequence shown here is derived from an EMBL/GenBank/DDBJ whole genome shotgun (WGS) entry which is preliminary data.</text>
</comment>
<gene>
    <name evidence="1" type="ORF">H8S23_04530</name>
</gene>
<organism evidence="1 2">
    <name type="scientific">Anaerofilum hominis</name>
    <dbReference type="NCBI Taxonomy" id="2763016"/>
    <lineage>
        <taxon>Bacteria</taxon>
        <taxon>Bacillati</taxon>
        <taxon>Bacillota</taxon>
        <taxon>Clostridia</taxon>
        <taxon>Eubacteriales</taxon>
        <taxon>Oscillospiraceae</taxon>
        <taxon>Anaerofilum</taxon>
    </lineage>
</organism>
<dbReference type="EMBL" id="JACONZ010000001">
    <property type="protein sequence ID" value="MBC5580763.1"/>
    <property type="molecule type" value="Genomic_DNA"/>
</dbReference>
<name>A0A923L170_9FIRM</name>
<reference evidence="1" key="1">
    <citation type="submission" date="2020-08" db="EMBL/GenBank/DDBJ databases">
        <title>Genome public.</title>
        <authorList>
            <person name="Liu C."/>
            <person name="Sun Q."/>
        </authorList>
    </citation>
    <scope>NUCLEOTIDE SEQUENCE</scope>
    <source>
        <strain evidence="1">BX8</strain>
    </source>
</reference>
<dbReference type="Proteomes" id="UP000659630">
    <property type="component" value="Unassembled WGS sequence"/>
</dbReference>
<keyword evidence="2" id="KW-1185">Reference proteome</keyword>